<proteinExistence type="predicted"/>
<feature type="transmembrane region" description="Helical" evidence="4">
    <location>
        <begin position="335"/>
        <end position="357"/>
    </location>
</feature>
<dbReference type="Pfam" id="PF07690">
    <property type="entry name" value="MFS_1"/>
    <property type="match status" value="1"/>
</dbReference>
<feature type="transmembrane region" description="Helical" evidence="4">
    <location>
        <begin position="246"/>
        <end position="271"/>
    </location>
</feature>
<evidence type="ECO:0000256" key="1">
    <source>
        <dbReference type="ARBA" id="ARBA00022692"/>
    </source>
</evidence>
<dbReference type="RefSeq" id="WP_379881242.1">
    <property type="nucleotide sequence ID" value="NZ_JBHPON010000003.1"/>
</dbReference>
<feature type="domain" description="Major facilitator superfamily (MFS) profile" evidence="5">
    <location>
        <begin position="23"/>
        <end position="424"/>
    </location>
</feature>
<evidence type="ECO:0000259" key="5">
    <source>
        <dbReference type="PROSITE" id="PS50850"/>
    </source>
</evidence>
<dbReference type="SUPFAM" id="SSF103473">
    <property type="entry name" value="MFS general substrate transporter"/>
    <property type="match status" value="1"/>
</dbReference>
<evidence type="ECO:0000313" key="7">
    <source>
        <dbReference type="Proteomes" id="UP001596116"/>
    </source>
</evidence>
<evidence type="ECO:0000256" key="4">
    <source>
        <dbReference type="SAM" id="Phobius"/>
    </source>
</evidence>
<feature type="transmembrane region" description="Helical" evidence="4">
    <location>
        <begin position="398"/>
        <end position="419"/>
    </location>
</feature>
<dbReference type="PROSITE" id="PS50850">
    <property type="entry name" value="MFS"/>
    <property type="match status" value="1"/>
</dbReference>
<keyword evidence="3 4" id="KW-0472">Membrane</keyword>
<gene>
    <name evidence="6" type="ORF">ACFMB1_17530</name>
</gene>
<keyword evidence="2 4" id="KW-1133">Transmembrane helix</keyword>
<dbReference type="Gene3D" id="1.20.1250.20">
    <property type="entry name" value="MFS general substrate transporter like domains"/>
    <property type="match status" value="1"/>
</dbReference>
<feature type="transmembrane region" description="Helical" evidence="4">
    <location>
        <begin position="21"/>
        <end position="41"/>
    </location>
</feature>
<dbReference type="InterPro" id="IPR050327">
    <property type="entry name" value="Proton-linked_MCT"/>
</dbReference>
<feature type="transmembrane region" description="Helical" evidence="4">
    <location>
        <begin position="312"/>
        <end position="329"/>
    </location>
</feature>
<accession>A0ABW1L2S2</accession>
<reference evidence="6 7" key="1">
    <citation type="submission" date="2024-09" db="EMBL/GenBank/DDBJ databases">
        <authorList>
            <person name="Zhang Z.-H."/>
        </authorList>
    </citation>
    <scope>NUCLEOTIDE SEQUENCE [LARGE SCALE GENOMIC DNA]</scope>
    <source>
        <strain evidence="6 7">HHTR114</strain>
    </source>
</reference>
<feature type="transmembrane region" description="Helical" evidence="4">
    <location>
        <begin position="152"/>
        <end position="174"/>
    </location>
</feature>
<protein>
    <submittedName>
        <fullName evidence="6">MFS transporter</fullName>
    </submittedName>
</protein>
<feature type="transmembrane region" description="Helical" evidence="4">
    <location>
        <begin position="180"/>
        <end position="202"/>
    </location>
</feature>
<keyword evidence="7" id="KW-1185">Reference proteome</keyword>
<dbReference type="InterPro" id="IPR011701">
    <property type="entry name" value="MFS"/>
</dbReference>
<feature type="transmembrane region" description="Helical" evidence="4">
    <location>
        <begin position="369"/>
        <end position="392"/>
    </location>
</feature>
<name>A0ABW1L2S2_9PROT</name>
<comment type="caution">
    <text evidence="6">The sequence shown here is derived from an EMBL/GenBank/DDBJ whole genome shotgun (WGS) entry which is preliminary data.</text>
</comment>
<dbReference type="PANTHER" id="PTHR11360:SF284">
    <property type="entry name" value="EG:103B4.3 PROTEIN-RELATED"/>
    <property type="match status" value="1"/>
</dbReference>
<organism evidence="6 7">
    <name type="scientific">Hyphococcus aureus</name>
    <dbReference type="NCBI Taxonomy" id="2666033"/>
    <lineage>
        <taxon>Bacteria</taxon>
        <taxon>Pseudomonadati</taxon>
        <taxon>Pseudomonadota</taxon>
        <taxon>Alphaproteobacteria</taxon>
        <taxon>Parvularculales</taxon>
        <taxon>Parvularculaceae</taxon>
        <taxon>Hyphococcus</taxon>
    </lineage>
</organism>
<dbReference type="InterPro" id="IPR020846">
    <property type="entry name" value="MFS_dom"/>
</dbReference>
<evidence type="ECO:0000256" key="2">
    <source>
        <dbReference type="ARBA" id="ARBA00022989"/>
    </source>
</evidence>
<sequence>MTQNAPGLHGAEASALHTDSAFSWLMAFAGFVCVMCTYGAVTGSLPLIYGQVIDEFGWSRTSAVSIVALKNLFSAITSIFLVGFAINRFGLKAVMITAGVITALGMASFSWIGSLYSYYFAGALIGIGVMPVMITCQVLVSRWFTRNQGLAVAIVASGVSAGGIIFPFVSSYLIEQIGWRLAFVFISAGIWAIALPLFVFLVKDKPDGAKFARQESQRKAQEAEKARLDAADLDESFSDVLKTPGFWIVISGLFFVSAADSAVLQHTYLFLERELNLSAGAAAMGLSSIFGLGIFAKLLAGKFYDLFSIRGVSVWYLLIAISIFLALQINGAGWLAAFAIARGVAHGGFVIVAPVVAKHCYGPRLINNVMPVYMGAFAVGNALGPTIMSAIYDSAGSYNLGFGLSATVCVLSAASLLLVRPKYWDRVRAGEHGQLSKESSS</sequence>
<feature type="transmembrane region" description="Helical" evidence="4">
    <location>
        <begin position="61"/>
        <end position="86"/>
    </location>
</feature>
<dbReference type="EMBL" id="JBHPON010000003">
    <property type="protein sequence ID" value="MFC6037362.1"/>
    <property type="molecule type" value="Genomic_DNA"/>
</dbReference>
<dbReference type="PANTHER" id="PTHR11360">
    <property type="entry name" value="MONOCARBOXYLATE TRANSPORTER"/>
    <property type="match status" value="1"/>
</dbReference>
<feature type="transmembrane region" description="Helical" evidence="4">
    <location>
        <begin position="118"/>
        <end position="140"/>
    </location>
</feature>
<dbReference type="InterPro" id="IPR036259">
    <property type="entry name" value="MFS_trans_sf"/>
</dbReference>
<feature type="transmembrane region" description="Helical" evidence="4">
    <location>
        <begin position="93"/>
        <end position="112"/>
    </location>
</feature>
<feature type="transmembrane region" description="Helical" evidence="4">
    <location>
        <begin position="277"/>
        <end position="300"/>
    </location>
</feature>
<evidence type="ECO:0000256" key="3">
    <source>
        <dbReference type="ARBA" id="ARBA00023136"/>
    </source>
</evidence>
<dbReference type="Proteomes" id="UP001596116">
    <property type="component" value="Unassembled WGS sequence"/>
</dbReference>
<evidence type="ECO:0000313" key="6">
    <source>
        <dbReference type="EMBL" id="MFC6037362.1"/>
    </source>
</evidence>
<keyword evidence="1 4" id="KW-0812">Transmembrane</keyword>